<evidence type="ECO:0000313" key="2">
    <source>
        <dbReference type="Proteomes" id="UP000326582"/>
    </source>
</evidence>
<name>A0ACD0WLE9_CLALS</name>
<sequence length="162" mass="18809">MGFVKRARARYVWIDVRDTNSGSAEKESTYCDTHRSENIVKDIQDSIGTGENIGRFETKITDLLRAFIHISFCMKEASIRGTTPMTIIHNYKILFLHLVSVCIFYLVYLFAFFFIFILFLFLLSSLIQVGRYHSQSFPMHTCSRIVPLPFEHAKTLRCLARP</sequence>
<evidence type="ECO:0000313" key="1">
    <source>
        <dbReference type="EMBL" id="QFZ28226.1"/>
    </source>
</evidence>
<reference evidence="2" key="1">
    <citation type="journal article" date="2019" name="MBio">
        <title>Comparative genomics for the elucidation of multidrug resistance (MDR) in Candida lusitaniae.</title>
        <authorList>
            <person name="Kannan A."/>
            <person name="Asner S.A."/>
            <person name="Trachsel E."/>
            <person name="Kelly S."/>
            <person name="Parker J."/>
            <person name="Sanglard D."/>
        </authorList>
    </citation>
    <scope>NUCLEOTIDE SEQUENCE [LARGE SCALE GENOMIC DNA]</scope>
    <source>
        <strain evidence="2">P1</strain>
    </source>
</reference>
<keyword evidence="2" id="KW-1185">Reference proteome</keyword>
<proteinExistence type="predicted"/>
<protein>
    <submittedName>
        <fullName evidence="1">Uncharacterized protein</fullName>
    </submittedName>
</protein>
<accession>A0ACD0WLE9</accession>
<dbReference type="EMBL" id="CP038487">
    <property type="protein sequence ID" value="QFZ28226.1"/>
    <property type="molecule type" value="Genomic_DNA"/>
</dbReference>
<dbReference type="Proteomes" id="UP000326582">
    <property type="component" value="Chromosome 4"/>
</dbReference>
<organism evidence="1 2">
    <name type="scientific">Clavispora lusitaniae</name>
    <name type="common">Candida lusitaniae</name>
    <dbReference type="NCBI Taxonomy" id="36911"/>
    <lineage>
        <taxon>Eukaryota</taxon>
        <taxon>Fungi</taxon>
        <taxon>Dikarya</taxon>
        <taxon>Ascomycota</taxon>
        <taxon>Saccharomycotina</taxon>
        <taxon>Pichiomycetes</taxon>
        <taxon>Metschnikowiaceae</taxon>
        <taxon>Clavispora</taxon>
    </lineage>
</organism>
<gene>
    <name evidence="1" type="ORF">EJF14_40257</name>
</gene>